<dbReference type="EMBL" id="QEXL01000004">
    <property type="protein sequence ID" value="RBM08579.1"/>
    <property type="molecule type" value="Genomic_DNA"/>
</dbReference>
<accession>A0A365YYT6</accession>
<dbReference type="Pfam" id="PF00809">
    <property type="entry name" value="Pterin_bind"/>
    <property type="match status" value="1"/>
</dbReference>
<dbReference type="InterPro" id="IPR000489">
    <property type="entry name" value="Pterin-binding_dom"/>
</dbReference>
<dbReference type="PROSITE" id="PS00793">
    <property type="entry name" value="DHPS_2"/>
    <property type="match status" value="1"/>
</dbReference>
<dbReference type="PROSITE" id="PS50972">
    <property type="entry name" value="PTERIN_BINDING"/>
    <property type="match status" value="1"/>
</dbReference>
<dbReference type="AlphaFoldDB" id="A0A365YYT6"/>
<evidence type="ECO:0000256" key="2">
    <source>
        <dbReference type="ARBA" id="ARBA00001946"/>
    </source>
</evidence>
<gene>
    <name evidence="10" type="primary">folP</name>
    <name evidence="10" type="ORF">NJLHNGOC_04325</name>
</gene>
<dbReference type="EC" id="2.5.1.15" evidence="4"/>
<dbReference type="PROSITE" id="PS00792">
    <property type="entry name" value="DHPS_1"/>
    <property type="match status" value="1"/>
</dbReference>
<evidence type="ECO:0000259" key="9">
    <source>
        <dbReference type="PROSITE" id="PS50972"/>
    </source>
</evidence>
<comment type="pathway">
    <text evidence="3">Cofactor biosynthesis; tetrahydrofolate biosynthesis; 7,8-dihydrofolate from 2-amino-4-hydroxy-6-hydroxymethyl-7,8-dihydropteridine diphosphate and 4-aminobenzoate: step 1/2.</text>
</comment>
<dbReference type="InterPro" id="IPR011005">
    <property type="entry name" value="Dihydropteroate_synth-like_sf"/>
</dbReference>
<evidence type="ECO:0000256" key="8">
    <source>
        <dbReference type="ARBA" id="ARBA00022909"/>
    </source>
</evidence>
<dbReference type="GO" id="GO:0046654">
    <property type="term" value="P:tetrahydrofolate biosynthetic process"/>
    <property type="evidence" value="ECO:0007669"/>
    <property type="project" value="TreeGrafter"/>
</dbReference>
<protein>
    <recommendedName>
        <fullName evidence="4">dihydropteroate synthase</fullName>
        <ecNumber evidence="4">2.5.1.15</ecNumber>
    </recommendedName>
</protein>
<dbReference type="InterPro" id="IPR006390">
    <property type="entry name" value="DHP_synth_dom"/>
</dbReference>
<dbReference type="GO" id="GO:0004156">
    <property type="term" value="F:dihydropteroate synthase activity"/>
    <property type="evidence" value="ECO:0007669"/>
    <property type="project" value="UniProtKB-EC"/>
</dbReference>
<comment type="cofactor">
    <cofactor evidence="2">
        <name>Mg(2+)</name>
        <dbReference type="ChEBI" id="CHEBI:18420"/>
    </cofactor>
</comment>
<dbReference type="GO" id="GO:0046872">
    <property type="term" value="F:metal ion binding"/>
    <property type="evidence" value="ECO:0007669"/>
    <property type="project" value="UniProtKB-KW"/>
</dbReference>
<evidence type="ECO:0000256" key="1">
    <source>
        <dbReference type="ARBA" id="ARBA00000012"/>
    </source>
</evidence>
<keyword evidence="7" id="KW-0460">Magnesium</keyword>
<dbReference type="GO" id="GO:0046656">
    <property type="term" value="P:folic acid biosynthetic process"/>
    <property type="evidence" value="ECO:0007669"/>
    <property type="project" value="UniProtKB-KW"/>
</dbReference>
<dbReference type="InterPro" id="IPR045031">
    <property type="entry name" value="DHP_synth-like"/>
</dbReference>
<dbReference type="GO" id="GO:0005829">
    <property type="term" value="C:cytosol"/>
    <property type="evidence" value="ECO:0007669"/>
    <property type="project" value="TreeGrafter"/>
</dbReference>
<organism evidence="10 11">
    <name type="scientific">Novacetimonas cocois</name>
    <dbReference type="NCBI Taxonomy" id="1747507"/>
    <lineage>
        <taxon>Bacteria</taxon>
        <taxon>Pseudomonadati</taxon>
        <taxon>Pseudomonadota</taxon>
        <taxon>Alphaproteobacteria</taxon>
        <taxon>Acetobacterales</taxon>
        <taxon>Acetobacteraceae</taxon>
        <taxon>Novacetimonas</taxon>
    </lineage>
</organism>
<sequence>MFIDDDGNADVTDDRLLEPLGLLAGQAARDAVRQGLARWLYGGPVAFSLARLWRGHRDAGLVRAGDIPAGWDDVVTRVSRLCPAAGLPDGALVMGIVNATPDSFSDGGRHMAADRALATVAEMVAQGAAVIDVGGESTRPGAARVTVEEEWARIAPVIAAIRGDARTRDAVISIDTRHALVMERALAAGADVINDVSALMHDAAALEVVARAGCPVMLMHMRGTPETMNDHAVYTDVAIDVVGELRQRVERAVAAGIARDRIMVDPGIGFAKTASQNMQLLARLPLLANLGCRVVLGVSRKRFVGQVSGIADAARRDPASMAASLPGLVFPNTVVRVHDVGVMMQGLKIWQGLDHATEVR</sequence>
<evidence type="ECO:0000256" key="6">
    <source>
        <dbReference type="ARBA" id="ARBA00022723"/>
    </source>
</evidence>
<dbReference type="RefSeq" id="WP_113595265.1">
    <property type="nucleotide sequence ID" value="NZ_QEXL01000004.1"/>
</dbReference>
<dbReference type="OrthoDB" id="9811744at2"/>
<dbReference type="PANTHER" id="PTHR20941:SF1">
    <property type="entry name" value="FOLIC ACID SYNTHESIS PROTEIN FOL1"/>
    <property type="match status" value="1"/>
</dbReference>
<dbReference type="Proteomes" id="UP000252680">
    <property type="component" value="Unassembled WGS sequence"/>
</dbReference>
<proteinExistence type="predicted"/>
<evidence type="ECO:0000256" key="3">
    <source>
        <dbReference type="ARBA" id="ARBA00004763"/>
    </source>
</evidence>
<keyword evidence="6" id="KW-0479">Metal-binding</keyword>
<evidence type="ECO:0000313" key="11">
    <source>
        <dbReference type="Proteomes" id="UP000252680"/>
    </source>
</evidence>
<keyword evidence="11" id="KW-1185">Reference proteome</keyword>
<evidence type="ECO:0000256" key="5">
    <source>
        <dbReference type="ARBA" id="ARBA00022679"/>
    </source>
</evidence>
<feature type="domain" description="Pterin-binding" evidence="9">
    <location>
        <begin position="91"/>
        <end position="348"/>
    </location>
</feature>
<dbReference type="SUPFAM" id="SSF51717">
    <property type="entry name" value="Dihydropteroate synthetase-like"/>
    <property type="match status" value="1"/>
</dbReference>
<evidence type="ECO:0000256" key="4">
    <source>
        <dbReference type="ARBA" id="ARBA00012458"/>
    </source>
</evidence>
<reference evidence="10 11" key="1">
    <citation type="submission" date="2018-05" db="EMBL/GenBank/DDBJ databases">
        <title>Komagataeibacter cocois sp. nov., for a novel cellulose- producing strain isolated from coconut milk.</title>
        <authorList>
            <person name="Liu L."/>
            <person name="Wang Y."/>
            <person name="Liu S."/>
            <person name="Bi J."/>
            <person name="Chen H."/>
            <person name="Deng J."/>
            <person name="Zhang C."/>
            <person name="Hu Q."/>
            <person name="Li C."/>
        </authorList>
    </citation>
    <scope>NUCLEOTIDE SEQUENCE [LARGE SCALE GENOMIC DNA]</scope>
    <source>
        <strain evidence="10 11">WE7</strain>
    </source>
</reference>
<keyword evidence="8" id="KW-0289">Folate biosynthesis</keyword>
<dbReference type="PANTHER" id="PTHR20941">
    <property type="entry name" value="FOLATE SYNTHESIS PROTEINS"/>
    <property type="match status" value="1"/>
</dbReference>
<keyword evidence="5" id="KW-0808">Transferase</keyword>
<dbReference type="Gene3D" id="3.20.20.20">
    <property type="entry name" value="Dihydropteroate synthase-like"/>
    <property type="match status" value="1"/>
</dbReference>
<evidence type="ECO:0000256" key="7">
    <source>
        <dbReference type="ARBA" id="ARBA00022842"/>
    </source>
</evidence>
<comment type="caution">
    <text evidence="10">The sequence shown here is derived from an EMBL/GenBank/DDBJ whole genome shotgun (WGS) entry which is preliminary data.</text>
</comment>
<dbReference type="NCBIfam" id="TIGR01496">
    <property type="entry name" value="DHPS"/>
    <property type="match status" value="1"/>
</dbReference>
<dbReference type="CDD" id="cd00739">
    <property type="entry name" value="DHPS"/>
    <property type="match status" value="1"/>
</dbReference>
<evidence type="ECO:0000313" key="10">
    <source>
        <dbReference type="EMBL" id="RBM08579.1"/>
    </source>
</evidence>
<name>A0A365YYT6_9PROT</name>
<comment type="catalytic activity">
    <reaction evidence="1">
        <text>(7,8-dihydropterin-6-yl)methyl diphosphate + 4-aminobenzoate = 7,8-dihydropteroate + diphosphate</text>
        <dbReference type="Rhea" id="RHEA:19949"/>
        <dbReference type="ChEBI" id="CHEBI:17836"/>
        <dbReference type="ChEBI" id="CHEBI:17839"/>
        <dbReference type="ChEBI" id="CHEBI:33019"/>
        <dbReference type="ChEBI" id="CHEBI:72950"/>
        <dbReference type="EC" id="2.5.1.15"/>
    </reaction>
</comment>